<gene>
    <name evidence="1" type="ORF">MNBD_NITROSPINAE02-2203</name>
</gene>
<dbReference type="Gene3D" id="1.25.40.10">
    <property type="entry name" value="Tetratricopeptide repeat domain"/>
    <property type="match status" value="1"/>
</dbReference>
<dbReference type="InterPro" id="IPR011990">
    <property type="entry name" value="TPR-like_helical_dom_sf"/>
</dbReference>
<dbReference type="AlphaFoldDB" id="A0A3B1CBY4"/>
<proteinExistence type="predicted"/>
<sequence>MTWLSGFAIRKAHRFILRGDRGKAIGLLDRAMERGSTDPRVGLQRAILLRSDECFSALSDEYRGNGAIALHFTLALLNNPNTDKAEQIAKEALEDNGGNISLQALYAIIQVKKGQGWRHLISSKIRLEMAVIKIQALALMEIEKAIALGDPSDIGAKERETGMGGAIGWIFARLDDMAVWVYWAFRQIINLIRNIGDLKRMKIGRYLIENEKLAGLGNAKAGARRLENIFEIDPYDEEALQSILHYYLEVDDFENMDKYLARLKMVNPNDFEENPFLQIAQAETLFAQKRYSEALGKYSGAQEDFPFSYIIPYKKGLSHLRMGEETKAVALFEVALNIPNEGLIKERLDKLGRLAAKDL</sequence>
<protein>
    <submittedName>
        <fullName evidence="1">Uncharacterized protein</fullName>
    </submittedName>
</protein>
<name>A0A3B1CBY4_9ZZZZ</name>
<dbReference type="EMBL" id="UOGE01000053">
    <property type="protein sequence ID" value="VAX20290.1"/>
    <property type="molecule type" value="Genomic_DNA"/>
</dbReference>
<organism evidence="1">
    <name type="scientific">hydrothermal vent metagenome</name>
    <dbReference type="NCBI Taxonomy" id="652676"/>
    <lineage>
        <taxon>unclassified sequences</taxon>
        <taxon>metagenomes</taxon>
        <taxon>ecological metagenomes</taxon>
    </lineage>
</organism>
<evidence type="ECO:0000313" key="1">
    <source>
        <dbReference type="EMBL" id="VAX20290.1"/>
    </source>
</evidence>
<accession>A0A3B1CBY4</accession>
<reference evidence="1" key="1">
    <citation type="submission" date="2018-06" db="EMBL/GenBank/DDBJ databases">
        <authorList>
            <person name="Zhirakovskaya E."/>
        </authorList>
    </citation>
    <scope>NUCLEOTIDE SEQUENCE</scope>
</reference>
<dbReference type="SUPFAM" id="SSF48452">
    <property type="entry name" value="TPR-like"/>
    <property type="match status" value="1"/>
</dbReference>